<sequence>MMGALSSRENQQDGKINRIMVIIAMQAEAQPLIDCLGLTEQSSVFSGPLPAKCFSGLVDGCNVDVVVNGQDPKFGNDSVGTVCAALTTYEGLKTLSPDLLINAGTAGGFRRKGAEIGDIFLSTECKNHDRRIAIPSFTEWATGAYECVSTANMQKELGFKCGIVTTGNSLDHEPKDDELMLENDASVKDMEAAAIASTAALFETPFFAVKSVTDIVDGNVPTHEEFLENLSAAARSLQEAIPRIISFVVQKSSAKDL</sequence>
<accession>A0A6S9GE08</accession>
<dbReference type="AlphaFoldDB" id="A0A6S9GE08"/>
<name>A0A6S9GE08_HETAK</name>
<evidence type="ECO:0000313" key="2">
    <source>
        <dbReference type="EMBL" id="CAE0643042.1"/>
    </source>
</evidence>
<dbReference type="InterPro" id="IPR044580">
    <property type="entry name" value="MTAN"/>
</dbReference>
<dbReference type="SUPFAM" id="SSF53167">
    <property type="entry name" value="Purine and uridine phosphorylases"/>
    <property type="match status" value="1"/>
</dbReference>
<evidence type="ECO:0000259" key="1">
    <source>
        <dbReference type="Pfam" id="PF01048"/>
    </source>
</evidence>
<proteinExistence type="predicted"/>
<dbReference type="InterPro" id="IPR035994">
    <property type="entry name" value="Nucleoside_phosphorylase_sf"/>
</dbReference>
<dbReference type="GO" id="GO:0019509">
    <property type="term" value="P:L-methionine salvage from methylthioadenosine"/>
    <property type="evidence" value="ECO:0007669"/>
    <property type="project" value="InterPro"/>
</dbReference>
<protein>
    <recommendedName>
        <fullName evidence="1">Nucleoside phosphorylase domain-containing protein</fullName>
    </recommendedName>
</protein>
<organism evidence="2">
    <name type="scientific">Heterosigma akashiwo</name>
    <name type="common">Chromophytic alga</name>
    <name type="synonym">Heterosigma carterae</name>
    <dbReference type="NCBI Taxonomy" id="2829"/>
    <lineage>
        <taxon>Eukaryota</taxon>
        <taxon>Sar</taxon>
        <taxon>Stramenopiles</taxon>
        <taxon>Ochrophyta</taxon>
        <taxon>Raphidophyceae</taxon>
        <taxon>Chattonellales</taxon>
        <taxon>Chattonellaceae</taxon>
        <taxon>Heterosigma</taxon>
    </lineage>
</organism>
<dbReference type="Pfam" id="PF01048">
    <property type="entry name" value="PNP_UDP_1"/>
    <property type="match status" value="1"/>
</dbReference>
<dbReference type="Gene3D" id="3.40.50.1580">
    <property type="entry name" value="Nucleoside phosphorylase domain"/>
    <property type="match status" value="1"/>
</dbReference>
<dbReference type="GO" id="GO:0008930">
    <property type="term" value="F:methylthioadenosine nucleosidase activity"/>
    <property type="evidence" value="ECO:0007669"/>
    <property type="project" value="InterPro"/>
</dbReference>
<dbReference type="InterPro" id="IPR000845">
    <property type="entry name" value="Nucleoside_phosphorylase_d"/>
</dbReference>
<reference evidence="2" key="1">
    <citation type="submission" date="2021-01" db="EMBL/GenBank/DDBJ databases">
        <authorList>
            <person name="Corre E."/>
            <person name="Pelletier E."/>
            <person name="Niang G."/>
            <person name="Scheremetjew M."/>
            <person name="Finn R."/>
            <person name="Kale V."/>
            <person name="Holt S."/>
            <person name="Cochrane G."/>
            <person name="Meng A."/>
            <person name="Brown T."/>
            <person name="Cohen L."/>
        </authorList>
    </citation>
    <scope>NUCLEOTIDE SEQUENCE</scope>
    <source>
        <strain evidence="2">CCMP3107</strain>
    </source>
</reference>
<dbReference type="PANTHER" id="PTHR46994">
    <property type="entry name" value="5'-METHYLTHIOADENOSINE/S-ADENOSYLHOMOCYSTEINE NUCLEOSIDASE 1"/>
    <property type="match status" value="1"/>
</dbReference>
<dbReference type="EMBL" id="HBIU01049198">
    <property type="protein sequence ID" value="CAE0643042.1"/>
    <property type="molecule type" value="Transcribed_RNA"/>
</dbReference>
<gene>
    <name evidence="2" type="ORF">HAKA00212_LOCUS21882</name>
</gene>
<dbReference type="PANTHER" id="PTHR46994:SF1">
    <property type="entry name" value="5'-METHYLTHIOADENOSINE NUCLEOSIDASE"/>
    <property type="match status" value="1"/>
</dbReference>
<feature type="domain" description="Nucleoside phosphorylase" evidence="1">
    <location>
        <begin position="18"/>
        <end position="245"/>
    </location>
</feature>
<dbReference type="GO" id="GO:0009116">
    <property type="term" value="P:nucleoside metabolic process"/>
    <property type="evidence" value="ECO:0007669"/>
    <property type="project" value="InterPro"/>
</dbReference>